<keyword evidence="1" id="KW-1133">Transmembrane helix</keyword>
<name>A0A645FB01_9ZZZZ</name>
<sequence length="86" mass="9511">MNQEIAGFFPVGNRVVQSRIGIYYPDHIIELHGSRLKMEDKIAGGIGGLIQVHCIFFQFLLCFLIWSSVFEGGGNVQDLVVLISSA</sequence>
<gene>
    <name evidence="2" type="ORF">SDC9_158029</name>
</gene>
<dbReference type="EMBL" id="VSSQ01056900">
    <property type="protein sequence ID" value="MPN10732.1"/>
    <property type="molecule type" value="Genomic_DNA"/>
</dbReference>
<keyword evidence="1" id="KW-0472">Membrane</keyword>
<evidence type="ECO:0000256" key="1">
    <source>
        <dbReference type="SAM" id="Phobius"/>
    </source>
</evidence>
<comment type="caution">
    <text evidence="2">The sequence shown here is derived from an EMBL/GenBank/DDBJ whole genome shotgun (WGS) entry which is preliminary data.</text>
</comment>
<feature type="transmembrane region" description="Helical" evidence="1">
    <location>
        <begin position="42"/>
        <end position="66"/>
    </location>
</feature>
<dbReference type="AlphaFoldDB" id="A0A645FB01"/>
<proteinExistence type="predicted"/>
<reference evidence="2" key="1">
    <citation type="submission" date="2019-08" db="EMBL/GenBank/DDBJ databases">
        <authorList>
            <person name="Kucharzyk K."/>
            <person name="Murdoch R.W."/>
            <person name="Higgins S."/>
            <person name="Loffler F."/>
        </authorList>
    </citation>
    <scope>NUCLEOTIDE SEQUENCE</scope>
</reference>
<protein>
    <submittedName>
        <fullName evidence="2">Uncharacterized protein</fullName>
    </submittedName>
</protein>
<keyword evidence="1" id="KW-0812">Transmembrane</keyword>
<evidence type="ECO:0000313" key="2">
    <source>
        <dbReference type="EMBL" id="MPN10732.1"/>
    </source>
</evidence>
<accession>A0A645FB01</accession>
<organism evidence="2">
    <name type="scientific">bioreactor metagenome</name>
    <dbReference type="NCBI Taxonomy" id="1076179"/>
    <lineage>
        <taxon>unclassified sequences</taxon>
        <taxon>metagenomes</taxon>
        <taxon>ecological metagenomes</taxon>
    </lineage>
</organism>